<evidence type="ECO:0000313" key="1">
    <source>
        <dbReference type="EMBL" id="MEX0427070.1"/>
    </source>
</evidence>
<dbReference type="Proteomes" id="UP001556631">
    <property type="component" value="Unassembled WGS sequence"/>
</dbReference>
<organism evidence="1 2">
    <name type="scientific">Nocardioides eburneus</name>
    <dbReference type="NCBI Taxonomy" id="3231482"/>
    <lineage>
        <taxon>Bacteria</taxon>
        <taxon>Bacillati</taxon>
        <taxon>Actinomycetota</taxon>
        <taxon>Actinomycetes</taxon>
        <taxon>Propionibacteriales</taxon>
        <taxon>Nocardioidaceae</taxon>
        <taxon>Nocardioides</taxon>
    </lineage>
</organism>
<protein>
    <submittedName>
        <fullName evidence="1">Uncharacterized protein</fullName>
    </submittedName>
</protein>
<gene>
    <name evidence="1" type="ORF">AB3X52_05505</name>
</gene>
<keyword evidence="2" id="KW-1185">Reference proteome</keyword>
<proteinExistence type="predicted"/>
<evidence type="ECO:0000313" key="2">
    <source>
        <dbReference type="Proteomes" id="UP001556631"/>
    </source>
</evidence>
<name>A0ABV3SVW3_9ACTN</name>
<dbReference type="RefSeq" id="WP_367992097.1">
    <property type="nucleotide sequence ID" value="NZ_JBFPJR010000007.1"/>
</dbReference>
<reference evidence="1 2" key="1">
    <citation type="submission" date="2024-07" db="EMBL/GenBank/DDBJ databases">
        <authorList>
            <person name="Lee S."/>
            <person name="Kang M."/>
        </authorList>
    </citation>
    <scope>NUCLEOTIDE SEQUENCE [LARGE SCALE GENOMIC DNA]</scope>
    <source>
        <strain evidence="1 2">DS6</strain>
    </source>
</reference>
<dbReference type="EMBL" id="JBFPJR010000007">
    <property type="protein sequence ID" value="MEX0427070.1"/>
    <property type="molecule type" value="Genomic_DNA"/>
</dbReference>
<sequence length="138" mass="14492">MTGARAGEQGEQSGWAEVDPFDLPDWLGTTEVVWSAPAGIHTGHLVAGELRGGDDPLACDLLAVDEAYPSPVADERLRRAAHQAWRRGEVCLVERGTRLTLAVPGSAFVAERVLDTVSRLACSVGAAPSSYAVLLGVA</sequence>
<accession>A0ABV3SVW3</accession>
<comment type="caution">
    <text evidence="1">The sequence shown here is derived from an EMBL/GenBank/DDBJ whole genome shotgun (WGS) entry which is preliminary data.</text>
</comment>